<name>A0A830HKB7_9CHLO</name>
<dbReference type="GO" id="GO:0008373">
    <property type="term" value="F:sialyltransferase activity"/>
    <property type="evidence" value="ECO:0007669"/>
    <property type="project" value="InterPro"/>
</dbReference>
<keyword evidence="5" id="KW-0812">Transmembrane</keyword>
<keyword evidence="8" id="KW-0333">Golgi apparatus</keyword>
<dbReference type="Gene3D" id="3.90.1480.20">
    <property type="entry name" value="Glycosyl transferase family 29"/>
    <property type="match status" value="1"/>
</dbReference>
<keyword evidence="13" id="KW-1185">Reference proteome</keyword>
<dbReference type="OrthoDB" id="10264956at2759"/>
<protein>
    <submittedName>
        <fullName evidence="12">Beta-galactoside alpha-2,6-sialyltransferase 2</fullName>
    </submittedName>
</protein>
<evidence type="ECO:0000256" key="6">
    <source>
        <dbReference type="ARBA" id="ARBA00022968"/>
    </source>
</evidence>
<evidence type="ECO:0000256" key="1">
    <source>
        <dbReference type="ARBA" id="ARBA00004323"/>
    </source>
</evidence>
<keyword evidence="6" id="KW-0735">Signal-anchor</keyword>
<keyword evidence="4 12" id="KW-0808">Transferase</keyword>
<accession>A0A830HKB7</accession>
<dbReference type="GO" id="GO:0000139">
    <property type="term" value="C:Golgi membrane"/>
    <property type="evidence" value="ECO:0007669"/>
    <property type="project" value="UniProtKB-SubCell"/>
</dbReference>
<keyword evidence="3 12" id="KW-0328">Glycosyltransferase</keyword>
<feature type="region of interest" description="Disordered" evidence="11">
    <location>
        <begin position="348"/>
        <end position="367"/>
    </location>
</feature>
<dbReference type="PANTHER" id="PTHR11987:SF36">
    <property type="entry name" value="SIA-ALPHA-2,3-GAL-BETA-1,4-GLCNAC-R:ALPHA 2,8-SIALYLTRANSFERASE"/>
    <property type="match status" value="1"/>
</dbReference>
<evidence type="ECO:0000256" key="4">
    <source>
        <dbReference type="ARBA" id="ARBA00022679"/>
    </source>
</evidence>
<proteinExistence type="inferred from homology"/>
<evidence type="ECO:0000256" key="2">
    <source>
        <dbReference type="ARBA" id="ARBA00006003"/>
    </source>
</evidence>
<feature type="compositionally biased region" description="Polar residues" evidence="11">
    <location>
        <begin position="119"/>
        <end position="132"/>
    </location>
</feature>
<dbReference type="InterPro" id="IPR050943">
    <property type="entry name" value="Glycosyltr_29_Sialyltrsf"/>
</dbReference>
<comment type="similarity">
    <text evidence="2">Belongs to the glycosyltransferase 29 family.</text>
</comment>
<evidence type="ECO:0000313" key="12">
    <source>
        <dbReference type="EMBL" id="GHP05739.1"/>
    </source>
</evidence>
<dbReference type="InterPro" id="IPR001675">
    <property type="entry name" value="Glyco_trans_29"/>
</dbReference>
<evidence type="ECO:0000256" key="7">
    <source>
        <dbReference type="ARBA" id="ARBA00022989"/>
    </source>
</evidence>
<evidence type="ECO:0000256" key="8">
    <source>
        <dbReference type="ARBA" id="ARBA00023034"/>
    </source>
</evidence>
<comment type="caution">
    <text evidence="12">The sequence shown here is derived from an EMBL/GenBank/DDBJ whole genome shotgun (WGS) entry which is preliminary data.</text>
</comment>
<comment type="subcellular location">
    <subcellularLocation>
        <location evidence="1">Golgi apparatus membrane</location>
        <topology evidence="1">Single-pass type II membrane protein</topology>
    </subcellularLocation>
</comment>
<evidence type="ECO:0000256" key="3">
    <source>
        <dbReference type="ARBA" id="ARBA00022676"/>
    </source>
</evidence>
<evidence type="ECO:0000256" key="10">
    <source>
        <dbReference type="ARBA" id="ARBA00023180"/>
    </source>
</evidence>
<keyword evidence="9" id="KW-0472">Membrane</keyword>
<dbReference type="Proteomes" id="UP000660262">
    <property type="component" value="Unassembled WGS sequence"/>
</dbReference>
<dbReference type="AlphaFoldDB" id="A0A830HKB7"/>
<dbReference type="Pfam" id="PF00777">
    <property type="entry name" value="Glyco_transf_29"/>
    <property type="match status" value="2"/>
</dbReference>
<dbReference type="InterPro" id="IPR038578">
    <property type="entry name" value="GT29-like_sf"/>
</dbReference>
<evidence type="ECO:0000256" key="11">
    <source>
        <dbReference type="SAM" id="MobiDB-lite"/>
    </source>
</evidence>
<evidence type="ECO:0000313" key="13">
    <source>
        <dbReference type="Proteomes" id="UP000660262"/>
    </source>
</evidence>
<feature type="region of interest" description="Disordered" evidence="11">
    <location>
        <begin position="119"/>
        <end position="145"/>
    </location>
</feature>
<keyword evidence="10" id="KW-0325">Glycoprotein</keyword>
<sequence length="571" mass="64240">MAYLFTGGRGTSVMLFALLLTTPSLLMLMVRSPHLPSSLHAQRWTKRGNLKEAFRKHTAVSGSQGKTQTASAAVLTRSLANRWEKREISKDDQSKLYLRRHDTAKDDDAFSDHLVSATTQATTHGAQRTKTGPKNCKGDDITPTPEEAETIGALRAVWAAMHRARMRVRVTPPLLNDTVRDTVPLLLNRKQFKFETESGMPSASNTLLVRPTTLVGGPKAWPEFRITFEEGAISVLPEDDLGAIREPTSAAFRYGTCAVVGNSGRLLHSSLGEQIDSHDAVFRINYAPTAGYEEHVGKRTSFDVCNHQHARAFLYSDDQRRNSTTADLDALPWDGEDTEEHVEKMTTTTNETASQLRQRHRDAFPSKRSSYRPSTVLLFEVLEFYGKNVYGRLKRKLAHLSRLAGNPTQTARKERLLIFSPQLAMHAKSLWTMVRSQLLRWQAPSVVAPLARRRATTRRRRRRVLLGSTSNLLNKMLADAKSKDNTFHSKVKATSGWYAMFFAAQVCETVRLYGMSGYSGKEKHWDDKAHYHYFDNAKAVFTAHSFDISFGALRALSEYPCADGYRMEIVE</sequence>
<keyword evidence="7" id="KW-1133">Transmembrane helix</keyword>
<gene>
    <name evidence="12" type="ORF">PPROV_000448800</name>
</gene>
<dbReference type="EMBL" id="BNJQ01000011">
    <property type="protein sequence ID" value="GHP05739.1"/>
    <property type="molecule type" value="Genomic_DNA"/>
</dbReference>
<evidence type="ECO:0000256" key="9">
    <source>
        <dbReference type="ARBA" id="ARBA00023136"/>
    </source>
</evidence>
<evidence type="ECO:0000256" key="5">
    <source>
        <dbReference type="ARBA" id="ARBA00022692"/>
    </source>
</evidence>
<organism evidence="12 13">
    <name type="scientific">Pycnococcus provasolii</name>
    <dbReference type="NCBI Taxonomy" id="41880"/>
    <lineage>
        <taxon>Eukaryota</taxon>
        <taxon>Viridiplantae</taxon>
        <taxon>Chlorophyta</taxon>
        <taxon>Pseudoscourfieldiophyceae</taxon>
        <taxon>Pseudoscourfieldiales</taxon>
        <taxon>Pycnococcaceae</taxon>
        <taxon>Pycnococcus</taxon>
    </lineage>
</organism>
<dbReference type="PANTHER" id="PTHR11987">
    <property type="entry name" value="ALPHA-2,8-SIALYLTRANSFERASE"/>
    <property type="match status" value="1"/>
</dbReference>
<reference evidence="12" key="1">
    <citation type="submission" date="2020-10" db="EMBL/GenBank/DDBJ databases">
        <title>Unveiling of a novel bifunctional photoreceptor, Dualchrome1, isolated from a cosmopolitan green alga.</title>
        <authorList>
            <person name="Suzuki S."/>
            <person name="Kawachi M."/>
        </authorList>
    </citation>
    <scope>NUCLEOTIDE SEQUENCE</scope>
    <source>
        <strain evidence="12">NIES 2893</strain>
    </source>
</reference>